<dbReference type="Gene3D" id="3.30.50.10">
    <property type="entry name" value="Erythroid Transcription Factor GATA-1, subunit A"/>
    <property type="match status" value="1"/>
</dbReference>
<sequence>MLQPWGLYHSFENRLVAFSLLQVHATVNIKDLAAEVKLTHTYCNDTEMPLEAVHSFPVPARAAVTAFVLVKEDGRKVLGRVHENAEAKALYQTAVNQAKAAAFLQQRTPDVFEVAVGNVLPHERVQIELVYVTELAEDEENDSFRFHLPVHIGSRYGQAPSSFDYRPWNFTPPALPRTPFLQILVIVEAVTPITKIGSPSHTVSVELGPDPSLPYAQDLPFANYARVSLSSESALDKDFVLTVKSAGIDSPRCVAELHPVNHTTALAFTVVPRFQLPDPPRQEFIFLVDRSGSMRGARIEAAKRALVVMLRSLPAKGSNLQVLSFGSECTALWDEGSQPYTQATLDLATQHVDGMDADYGGTEIRQALARCCEARRTDRPTSVFVLTDGAAWDLDGVFNVIKGAVASAPVQAYLRVFVLGMGDSGTAMCTGIARVGNGACMTVGEKETSFTGKIARLLKASRTPMFTSIVVDWGVCEETPFDVEDDSEDGFVFVLEDEETLEPTATKQVISLFDETVDPLQVDLYLPIVPKVVLPPFAPIQQSPFNIRSLSPGNRLNVYAIFQGKNVPKTVTLTALTVDGAKIQLVVPVTFSNLPNVPNTEPAIHALAARKLIQDLEDGQHAISIADDADLLARTVKASIVRLATTYSISSSHTSWVAVDESSGVPCCSNKEQPTLSTPTATPTSGDTQYVRRRCFTCKKTDSPSWRRSSLHPGKIVCNRCGLWERTLSHPRPATFKQANDEQPETKRARMRMSSISHSEYPLEALARLQSFDGSFSSDVLFSVKFHTSVEDARAQLYARAAPFYVPEVFATVIGMVYMCTKLGPTIERESWEAMYDKARAFVEGILLDLGSCATVAELETEARAVLARSPNFRILDTRVGGPPIVSRGTFLHGQGSETYNILHSPNSNSEQQDGRFGIVFIPR</sequence>
<dbReference type="SMART" id="SM00401">
    <property type="entry name" value="ZnF_GATA"/>
    <property type="match status" value="1"/>
</dbReference>
<evidence type="ECO:0000313" key="6">
    <source>
        <dbReference type="Proteomes" id="UP001362999"/>
    </source>
</evidence>
<dbReference type="SUPFAM" id="SSF57716">
    <property type="entry name" value="Glucocorticoid receptor-like (DNA-binding domain)"/>
    <property type="match status" value="1"/>
</dbReference>
<gene>
    <name evidence="5" type="ORF">R3P38DRAFT_2499026</name>
</gene>
<dbReference type="SMART" id="SM00327">
    <property type="entry name" value="VWA"/>
    <property type="match status" value="1"/>
</dbReference>
<dbReference type="PROSITE" id="PS00344">
    <property type="entry name" value="GATA_ZN_FINGER_1"/>
    <property type="match status" value="1"/>
</dbReference>
<dbReference type="Gene3D" id="3.40.50.410">
    <property type="entry name" value="von Willebrand factor, type A domain"/>
    <property type="match status" value="1"/>
</dbReference>
<dbReference type="SUPFAM" id="SSF53300">
    <property type="entry name" value="vWA-like"/>
    <property type="match status" value="1"/>
</dbReference>
<dbReference type="SMART" id="SM00609">
    <property type="entry name" value="VIT"/>
    <property type="match status" value="1"/>
</dbReference>
<evidence type="ECO:0000259" key="2">
    <source>
        <dbReference type="PROSITE" id="PS50114"/>
    </source>
</evidence>
<evidence type="ECO:0000259" key="3">
    <source>
        <dbReference type="PROSITE" id="PS50234"/>
    </source>
</evidence>
<comment type="caution">
    <text evidence="5">The sequence shown here is derived from an EMBL/GenBank/DDBJ whole genome shotgun (WGS) entry which is preliminary data.</text>
</comment>
<keyword evidence="1" id="KW-0862">Zinc</keyword>
<name>A0AAW0DQX4_9AGAR</name>
<dbReference type="PROSITE" id="PS51468">
    <property type="entry name" value="VIT"/>
    <property type="match status" value="1"/>
</dbReference>
<reference evidence="5 6" key="1">
    <citation type="journal article" date="2024" name="J Genomics">
        <title>Draft genome sequencing and assembly of Favolaschia claudopus CIRM-BRFM 2984 isolated from oak limbs.</title>
        <authorList>
            <person name="Navarro D."/>
            <person name="Drula E."/>
            <person name="Chaduli D."/>
            <person name="Cazenave R."/>
            <person name="Ahrendt S."/>
            <person name="Wang J."/>
            <person name="Lipzen A."/>
            <person name="Daum C."/>
            <person name="Barry K."/>
            <person name="Grigoriev I.V."/>
            <person name="Favel A."/>
            <person name="Rosso M.N."/>
            <person name="Martin F."/>
        </authorList>
    </citation>
    <scope>NUCLEOTIDE SEQUENCE [LARGE SCALE GENOMIC DNA]</scope>
    <source>
        <strain evidence="5 6">CIRM-BRFM 2984</strain>
    </source>
</reference>
<evidence type="ECO:0000259" key="4">
    <source>
        <dbReference type="PROSITE" id="PS51468"/>
    </source>
</evidence>
<feature type="domain" description="VWFA" evidence="3">
    <location>
        <begin position="283"/>
        <end position="423"/>
    </location>
</feature>
<dbReference type="InterPro" id="IPR013694">
    <property type="entry name" value="VIT"/>
</dbReference>
<proteinExistence type="predicted"/>
<dbReference type="Pfam" id="PF13768">
    <property type="entry name" value="VWA_3"/>
    <property type="match status" value="1"/>
</dbReference>
<feature type="domain" description="GATA-type" evidence="2">
    <location>
        <begin position="693"/>
        <end position="750"/>
    </location>
</feature>
<dbReference type="Pfam" id="PF08487">
    <property type="entry name" value="VIT"/>
    <property type="match status" value="1"/>
</dbReference>
<feature type="domain" description="VIT" evidence="4">
    <location>
        <begin position="4"/>
        <end position="133"/>
    </location>
</feature>
<dbReference type="CDD" id="cd00202">
    <property type="entry name" value="ZnF_GATA"/>
    <property type="match status" value="1"/>
</dbReference>
<dbReference type="InterPro" id="IPR000679">
    <property type="entry name" value="Znf_GATA"/>
</dbReference>
<dbReference type="InterPro" id="IPR036465">
    <property type="entry name" value="vWFA_dom_sf"/>
</dbReference>
<dbReference type="InterPro" id="IPR013088">
    <property type="entry name" value="Znf_NHR/GATA"/>
</dbReference>
<dbReference type="AlphaFoldDB" id="A0AAW0DQX4"/>
<evidence type="ECO:0000313" key="5">
    <source>
        <dbReference type="EMBL" id="KAK7055137.1"/>
    </source>
</evidence>
<dbReference type="GO" id="GO:0006355">
    <property type="term" value="P:regulation of DNA-templated transcription"/>
    <property type="evidence" value="ECO:0007669"/>
    <property type="project" value="InterPro"/>
</dbReference>
<dbReference type="GO" id="GO:0043565">
    <property type="term" value="F:sequence-specific DNA binding"/>
    <property type="evidence" value="ECO:0007669"/>
    <property type="project" value="InterPro"/>
</dbReference>
<keyword evidence="1" id="KW-0479">Metal-binding</keyword>
<dbReference type="Proteomes" id="UP001362999">
    <property type="component" value="Unassembled WGS sequence"/>
</dbReference>
<dbReference type="PANTHER" id="PTHR45737:SF6">
    <property type="entry name" value="VON WILLEBRAND FACTOR A DOMAIN-CONTAINING PROTEIN 5A"/>
    <property type="match status" value="1"/>
</dbReference>
<dbReference type="InterPro" id="IPR002035">
    <property type="entry name" value="VWF_A"/>
</dbReference>
<keyword evidence="1" id="KW-0863">Zinc-finger</keyword>
<evidence type="ECO:0000256" key="1">
    <source>
        <dbReference type="PROSITE-ProRule" id="PRU00094"/>
    </source>
</evidence>
<dbReference type="EMBL" id="JAWWNJ010000005">
    <property type="protein sequence ID" value="KAK7055137.1"/>
    <property type="molecule type" value="Genomic_DNA"/>
</dbReference>
<dbReference type="PROSITE" id="PS50234">
    <property type="entry name" value="VWFA"/>
    <property type="match status" value="1"/>
</dbReference>
<keyword evidence="6" id="KW-1185">Reference proteome</keyword>
<dbReference type="GO" id="GO:0008270">
    <property type="term" value="F:zinc ion binding"/>
    <property type="evidence" value="ECO:0007669"/>
    <property type="project" value="UniProtKB-KW"/>
</dbReference>
<dbReference type="PANTHER" id="PTHR45737">
    <property type="entry name" value="VON WILLEBRAND FACTOR A DOMAIN-CONTAINING PROTEIN 5A"/>
    <property type="match status" value="1"/>
</dbReference>
<dbReference type="PROSITE" id="PS50114">
    <property type="entry name" value="GATA_ZN_FINGER_2"/>
    <property type="match status" value="1"/>
</dbReference>
<accession>A0AAW0DQX4</accession>
<protein>
    <submittedName>
        <fullName evidence="5">von Willebrand factor type A domain-containing protein</fullName>
    </submittedName>
</protein>
<organism evidence="5 6">
    <name type="scientific">Favolaschia claudopus</name>
    <dbReference type="NCBI Taxonomy" id="2862362"/>
    <lineage>
        <taxon>Eukaryota</taxon>
        <taxon>Fungi</taxon>
        <taxon>Dikarya</taxon>
        <taxon>Basidiomycota</taxon>
        <taxon>Agaricomycotina</taxon>
        <taxon>Agaricomycetes</taxon>
        <taxon>Agaricomycetidae</taxon>
        <taxon>Agaricales</taxon>
        <taxon>Marasmiineae</taxon>
        <taxon>Mycenaceae</taxon>
        <taxon>Favolaschia</taxon>
    </lineage>
</organism>